<protein>
    <submittedName>
        <fullName evidence="10">Endoglucanase</fullName>
    </submittedName>
</protein>
<dbReference type="InterPro" id="IPR001547">
    <property type="entry name" value="Glyco_hydro_5"/>
</dbReference>
<organism evidence="10 11">
    <name type="scientific">Acidisarcina polymorpha</name>
    <dbReference type="NCBI Taxonomy" id="2211140"/>
    <lineage>
        <taxon>Bacteria</taxon>
        <taxon>Pseudomonadati</taxon>
        <taxon>Acidobacteriota</taxon>
        <taxon>Terriglobia</taxon>
        <taxon>Terriglobales</taxon>
        <taxon>Acidobacteriaceae</taxon>
        <taxon>Acidisarcina</taxon>
    </lineage>
</organism>
<dbReference type="Gene3D" id="3.20.20.80">
    <property type="entry name" value="Glycosidases"/>
    <property type="match status" value="1"/>
</dbReference>
<dbReference type="GO" id="GO:0009986">
    <property type="term" value="C:cell surface"/>
    <property type="evidence" value="ECO:0007669"/>
    <property type="project" value="TreeGrafter"/>
</dbReference>
<keyword evidence="11" id="KW-1185">Reference proteome</keyword>
<keyword evidence="5 7" id="KW-0326">Glycosidase</keyword>
<keyword evidence="8" id="KW-0732">Signal</keyword>
<feature type="chain" id="PRO_5016403568" evidence="8">
    <location>
        <begin position="29"/>
        <end position="392"/>
    </location>
</feature>
<dbReference type="PANTHER" id="PTHR31297">
    <property type="entry name" value="GLUCAN ENDO-1,6-BETA-GLUCOSIDASE B"/>
    <property type="match status" value="1"/>
</dbReference>
<dbReference type="PANTHER" id="PTHR31297:SF41">
    <property type="entry name" value="ENDOGLUCANASE, PUTATIVE (AFU_ORTHOLOGUE AFUA_5G01830)-RELATED"/>
    <property type="match status" value="1"/>
</dbReference>
<dbReference type="AlphaFoldDB" id="A0A2Z5FV40"/>
<proteinExistence type="inferred from homology"/>
<name>A0A2Z5FV40_9BACT</name>
<dbReference type="InterPro" id="IPR017853">
    <property type="entry name" value="GH"/>
</dbReference>
<keyword evidence="6" id="KW-0624">Polysaccharide degradation</keyword>
<evidence type="ECO:0000256" key="4">
    <source>
        <dbReference type="ARBA" id="ARBA00023277"/>
    </source>
</evidence>
<evidence type="ECO:0000256" key="1">
    <source>
        <dbReference type="ARBA" id="ARBA00005641"/>
    </source>
</evidence>
<dbReference type="RefSeq" id="WP_236657238.1">
    <property type="nucleotide sequence ID" value="NZ_CP030840.1"/>
</dbReference>
<dbReference type="EMBL" id="CP030840">
    <property type="protein sequence ID" value="AXC10364.1"/>
    <property type="molecule type" value="Genomic_DNA"/>
</dbReference>
<reference evidence="10 11" key="1">
    <citation type="journal article" date="2018" name="Front. Microbiol.">
        <title>Hydrolytic Capabilities as a Key to Environmental Success: Chitinolytic and Cellulolytic Acidobacteria From Acidic Sub-arctic Soils and Boreal Peatlands.</title>
        <authorList>
            <person name="Belova S.E."/>
            <person name="Ravin N.V."/>
            <person name="Pankratov T.A."/>
            <person name="Rakitin A.L."/>
            <person name="Ivanova A.A."/>
            <person name="Beletsky A.V."/>
            <person name="Mardanov A.V."/>
            <person name="Sinninghe Damste J.S."/>
            <person name="Dedysh S.N."/>
        </authorList>
    </citation>
    <scope>NUCLEOTIDE SEQUENCE [LARGE SCALE GENOMIC DNA]</scope>
    <source>
        <strain evidence="10 11">SBC82</strain>
    </source>
</reference>
<gene>
    <name evidence="10" type="ORF">ACPOL_1013</name>
</gene>
<dbReference type="SUPFAM" id="SSF51445">
    <property type="entry name" value="(Trans)glycosidases"/>
    <property type="match status" value="1"/>
</dbReference>
<accession>A0A2Z5FV40</accession>
<comment type="similarity">
    <text evidence="1 7">Belongs to the glycosyl hydrolase 5 (cellulase A) family.</text>
</comment>
<evidence type="ECO:0000259" key="9">
    <source>
        <dbReference type="Pfam" id="PF00150"/>
    </source>
</evidence>
<keyword evidence="2 7" id="KW-0378">Hydrolase</keyword>
<evidence type="ECO:0000313" key="11">
    <source>
        <dbReference type="Proteomes" id="UP000253606"/>
    </source>
</evidence>
<evidence type="ECO:0000313" key="10">
    <source>
        <dbReference type="EMBL" id="AXC10364.1"/>
    </source>
</evidence>
<dbReference type="Pfam" id="PF00150">
    <property type="entry name" value="Cellulase"/>
    <property type="match status" value="1"/>
</dbReference>
<dbReference type="GO" id="GO:0008422">
    <property type="term" value="F:beta-glucosidase activity"/>
    <property type="evidence" value="ECO:0007669"/>
    <property type="project" value="TreeGrafter"/>
</dbReference>
<dbReference type="GO" id="GO:0030245">
    <property type="term" value="P:cellulose catabolic process"/>
    <property type="evidence" value="ECO:0007669"/>
    <property type="project" value="UniProtKB-KW"/>
</dbReference>
<dbReference type="KEGG" id="abas:ACPOL_1013"/>
<keyword evidence="4" id="KW-0119">Carbohydrate metabolism</keyword>
<feature type="domain" description="Glycoside hydrolase family 5" evidence="9">
    <location>
        <begin position="73"/>
        <end position="363"/>
    </location>
</feature>
<evidence type="ECO:0000256" key="2">
    <source>
        <dbReference type="ARBA" id="ARBA00022801"/>
    </source>
</evidence>
<dbReference type="InterPro" id="IPR050386">
    <property type="entry name" value="Glycosyl_hydrolase_5"/>
</dbReference>
<keyword evidence="3" id="KW-0136">Cellulose degradation</keyword>
<evidence type="ECO:0000256" key="6">
    <source>
        <dbReference type="ARBA" id="ARBA00023326"/>
    </source>
</evidence>
<feature type="signal peptide" evidence="8">
    <location>
        <begin position="1"/>
        <end position="28"/>
    </location>
</feature>
<dbReference type="Proteomes" id="UP000253606">
    <property type="component" value="Chromosome"/>
</dbReference>
<evidence type="ECO:0000256" key="5">
    <source>
        <dbReference type="ARBA" id="ARBA00023295"/>
    </source>
</evidence>
<dbReference type="GO" id="GO:0005576">
    <property type="term" value="C:extracellular region"/>
    <property type="evidence" value="ECO:0007669"/>
    <property type="project" value="TreeGrafter"/>
</dbReference>
<evidence type="ECO:0000256" key="7">
    <source>
        <dbReference type="RuleBase" id="RU361153"/>
    </source>
</evidence>
<evidence type="ECO:0000256" key="3">
    <source>
        <dbReference type="ARBA" id="ARBA00023001"/>
    </source>
</evidence>
<evidence type="ECO:0000256" key="8">
    <source>
        <dbReference type="SAM" id="SignalP"/>
    </source>
</evidence>
<sequence>MARIFYRRTTLLTFISLFSMGISPIPLATAQSSPQVAAPLDPAFLRAQHLRHGINASIWFAQASGNYSVERLRTFTTADDIALMAKLGFDHVRLSIDADPLLDWQRASSGVTPFMTELDRVVHTILDNHLAVIIDVHPESKFKAPLKQGTGSVQQFTFLWRALANHFAGSDPEFVFFEIMNEPEQEDPYRWQGIESVVGAAIRQVAPRHTILVAGAHWSSLEDLLALEPIALTNVIYTFHDYEPFPFTHQGATWTSPEVQPLRAIPYPSTPADIAPKLEQEPDLSGEYFLNQYGLGRWDASRVESTIAFAARWAALHHVPVYCGEFGVLRYYAPPEMRAQWLHDMRVALERNNIGWAMWDYQTNFGIVTKKDGVTTPDAAIVKALGLSASGS</sequence>